<dbReference type="PhylomeDB" id="B4NE32"/>
<dbReference type="OMA" id="HNVQCTL"/>
<protein>
    <submittedName>
        <fullName evidence="3">Uncharacterized protein</fullName>
    </submittedName>
</protein>
<feature type="region of interest" description="Disordered" evidence="1">
    <location>
        <begin position="124"/>
        <end position="183"/>
    </location>
</feature>
<evidence type="ECO:0000313" key="3">
    <source>
        <dbReference type="EMBL" id="EDW82001.1"/>
    </source>
</evidence>
<gene>
    <name evidence="3" type="primary">Dwil\GK25362</name>
    <name evidence="3" type="ORF">Dwil_GK25362</name>
</gene>
<keyword evidence="2" id="KW-0732">Signal</keyword>
<proteinExistence type="predicted"/>
<reference evidence="3 4" key="1">
    <citation type="journal article" date="2007" name="Nature">
        <title>Evolution of genes and genomes on the Drosophila phylogeny.</title>
        <authorList>
            <consortium name="Drosophila 12 Genomes Consortium"/>
            <person name="Clark A.G."/>
            <person name="Eisen M.B."/>
            <person name="Smith D.R."/>
            <person name="Bergman C.M."/>
            <person name="Oliver B."/>
            <person name="Markow T.A."/>
            <person name="Kaufman T.C."/>
            <person name="Kellis M."/>
            <person name="Gelbart W."/>
            <person name="Iyer V.N."/>
            <person name="Pollard D.A."/>
            <person name="Sackton T.B."/>
            <person name="Larracuente A.M."/>
            <person name="Singh N.D."/>
            <person name="Abad J.P."/>
            <person name="Abt D.N."/>
            <person name="Adryan B."/>
            <person name="Aguade M."/>
            <person name="Akashi H."/>
            <person name="Anderson W.W."/>
            <person name="Aquadro C.F."/>
            <person name="Ardell D.H."/>
            <person name="Arguello R."/>
            <person name="Artieri C.G."/>
            <person name="Barbash D.A."/>
            <person name="Barker D."/>
            <person name="Barsanti P."/>
            <person name="Batterham P."/>
            <person name="Batzoglou S."/>
            <person name="Begun D."/>
            <person name="Bhutkar A."/>
            <person name="Blanco E."/>
            <person name="Bosak S.A."/>
            <person name="Bradley R.K."/>
            <person name="Brand A.D."/>
            <person name="Brent M.R."/>
            <person name="Brooks A.N."/>
            <person name="Brown R.H."/>
            <person name="Butlin R.K."/>
            <person name="Caggese C."/>
            <person name="Calvi B.R."/>
            <person name="Bernardo de Carvalho A."/>
            <person name="Caspi A."/>
            <person name="Castrezana S."/>
            <person name="Celniker S.E."/>
            <person name="Chang J.L."/>
            <person name="Chapple C."/>
            <person name="Chatterji S."/>
            <person name="Chinwalla A."/>
            <person name="Civetta A."/>
            <person name="Clifton S.W."/>
            <person name="Comeron J.M."/>
            <person name="Costello J.C."/>
            <person name="Coyne J.A."/>
            <person name="Daub J."/>
            <person name="David R.G."/>
            <person name="Delcher A.L."/>
            <person name="Delehaunty K."/>
            <person name="Do C.B."/>
            <person name="Ebling H."/>
            <person name="Edwards K."/>
            <person name="Eickbush T."/>
            <person name="Evans J.D."/>
            <person name="Filipski A."/>
            <person name="Findeiss S."/>
            <person name="Freyhult E."/>
            <person name="Fulton L."/>
            <person name="Fulton R."/>
            <person name="Garcia A.C."/>
            <person name="Gardiner A."/>
            <person name="Garfield D.A."/>
            <person name="Garvin B.E."/>
            <person name="Gibson G."/>
            <person name="Gilbert D."/>
            <person name="Gnerre S."/>
            <person name="Godfrey J."/>
            <person name="Good R."/>
            <person name="Gotea V."/>
            <person name="Gravely B."/>
            <person name="Greenberg A.J."/>
            <person name="Griffiths-Jones S."/>
            <person name="Gross S."/>
            <person name="Guigo R."/>
            <person name="Gustafson E.A."/>
            <person name="Haerty W."/>
            <person name="Hahn M.W."/>
            <person name="Halligan D.L."/>
            <person name="Halpern A.L."/>
            <person name="Halter G.M."/>
            <person name="Han M.V."/>
            <person name="Heger A."/>
            <person name="Hillier L."/>
            <person name="Hinrichs A.S."/>
            <person name="Holmes I."/>
            <person name="Hoskins R.A."/>
            <person name="Hubisz M.J."/>
            <person name="Hultmark D."/>
            <person name="Huntley M.A."/>
            <person name="Jaffe D.B."/>
            <person name="Jagadeeshan S."/>
            <person name="Jeck W.R."/>
            <person name="Johnson J."/>
            <person name="Jones C.D."/>
            <person name="Jordan W.C."/>
            <person name="Karpen G.H."/>
            <person name="Kataoka E."/>
            <person name="Keightley P.D."/>
            <person name="Kheradpour P."/>
            <person name="Kirkness E.F."/>
            <person name="Koerich L.B."/>
            <person name="Kristiansen K."/>
            <person name="Kudrna D."/>
            <person name="Kulathinal R.J."/>
            <person name="Kumar S."/>
            <person name="Kwok R."/>
            <person name="Lander E."/>
            <person name="Langley C.H."/>
            <person name="Lapoint R."/>
            <person name="Lazzaro B.P."/>
            <person name="Lee S.J."/>
            <person name="Levesque L."/>
            <person name="Li R."/>
            <person name="Lin C.F."/>
            <person name="Lin M.F."/>
            <person name="Lindblad-Toh K."/>
            <person name="Llopart A."/>
            <person name="Long M."/>
            <person name="Low L."/>
            <person name="Lozovsky E."/>
            <person name="Lu J."/>
            <person name="Luo M."/>
            <person name="Machado C.A."/>
            <person name="Makalowski W."/>
            <person name="Marzo M."/>
            <person name="Matsuda M."/>
            <person name="Matzkin L."/>
            <person name="McAllister B."/>
            <person name="McBride C.S."/>
            <person name="McKernan B."/>
            <person name="McKernan K."/>
            <person name="Mendez-Lago M."/>
            <person name="Minx P."/>
            <person name="Mollenhauer M.U."/>
            <person name="Montooth K."/>
            <person name="Mount S.M."/>
            <person name="Mu X."/>
            <person name="Myers E."/>
            <person name="Negre B."/>
            <person name="Newfeld S."/>
            <person name="Nielsen R."/>
            <person name="Noor M.A."/>
            <person name="O'Grady P."/>
            <person name="Pachter L."/>
            <person name="Papaceit M."/>
            <person name="Parisi M.J."/>
            <person name="Parisi M."/>
            <person name="Parts L."/>
            <person name="Pedersen J.S."/>
            <person name="Pesole G."/>
            <person name="Phillippy A.M."/>
            <person name="Ponting C.P."/>
            <person name="Pop M."/>
            <person name="Porcelli D."/>
            <person name="Powell J.R."/>
            <person name="Prohaska S."/>
            <person name="Pruitt K."/>
            <person name="Puig M."/>
            <person name="Quesneville H."/>
            <person name="Ram K.R."/>
            <person name="Rand D."/>
            <person name="Rasmussen M.D."/>
            <person name="Reed L.K."/>
            <person name="Reenan R."/>
            <person name="Reily A."/>
            <person name="Remington K.A."/>
            <person name="Rieger T.T."/>
            <person name="Ritchie M.G."/>
            <person name="Robin C."/>
            <person name="Rogers Y.H."/>
            <person name="Rohde C."/>
            <person name="Rozas J."/>
            <person name="Rubenfield M.J."/>
            <person name="Ruiz A."/>
            <person name="Russo S."/>
            <person name="Salzberg S.L."/>
            <person name="Sanchez-Gracia A."/>
            <person name="Saranga D.J."/>
            <person name="Sato H."/>
            <person name="Schaeffer S.W."/>
            <person name="Schatz M.C."/>
            <person name="Schlenke T."/>
            <person name="Schwartz R."/>
            <person name="Segarra C."/>
            <person name="Singh R.S."/>
            <person name="Sirot L."/>
            <person name="Sirota M."/>
            <person name="Sisneros N.B."/>
            <person name="Smith C.D."/>
            <person name="Smith T.F."/>
            <person name="Spieth J."/>
            <person name="Stage D.E."/>
            <person name="Stark A."/>
            <person name="Stephan W."/>
            <person name="Strausberg R.L."/>
            <person name="Strempel S."/>
            <person name="Sturgill D."/>
            <person name="Sutton G."/>
            <person name="Sutton G.G."/>
            <person name="Tao W."/>
            <person name="Teichmann S."/>
            <person name="Tobari Y.N."/>
            <person name="Tomimura Y."/>
            <person name="Tsolas J.M."/>
            <person name="Valente V.L."/>
            <person name="Venter E."/>
            <person name="Venter J.C."/>
            <person name="Vicario S."/>
            <person name="Vieira F.G."/>
            <person name="Vilella A.J."/>
            <person name="Villasante A."/>
            <person name="Walenz B."/>
            <person name="Wang J."/>
            <person name="Wasserman M."/>
            <person name="Watts T."/>
            <person name="Wilson D."/>
            <person name="Wilson R.K."/>
            <person name="Wing R.A."/>
            <person name="Wolfner M.F."/>
            <person name="Wong A."/>
            <person name="Wong G.K."/>
            <person name="Wu C.I."/>
            <person name="Wu G."/>
            <person name="Yamamoto D."/>
            <person name="Yang H.P."/>
            <person name="Yang S.P."/>
            <person name="Yorke J.A."/>
            <person name="Yoshida K."/>
            <person name="Zdobnov E."/>
            <person name="Zhang P."/>
            <person name="Zhang Y."/>
            <person name="Zimin A.V."/>
            <person name="Baldwin J."/>
            <person name="Abdouelleil A."/>
            <person name="Abdulkadir J."/>
            <person name="Abebe A."/>
            <person name="Abera B."/>
            <person name="Abreu J."/>
            <person name="Acer S.C."/>
            <person name="Aftuck L."/>
            <person name="Alexander A."/>
            <person name="An P."/>
            <person name="Anderson E."/>
            <person name="Anderson S."/>
            <person name="Arachi H."/>
            <person name="Azer M."/>
            <person name="Bachantsang P."/>
            <person name="Barry A."/>
            <person name="Bayul T."/>
            <person name="Berlin A."/>
            <person name="Bessette D."/>
            <person name="Bloom T."/>
            <person name="Blye J."/>
            <person name="Boguslavskiy L."/>
            <person name="Bonnet C."/>
            <person name="Boukhgalter B."/>
            <person name="Bourzgui I."/>
            <person name="Brown A."/>
            <person name="Cahill P."/>
            <person name="Channer S."/>
            <person name="Cheshatsang Y."/>
            <person name="Chuda L."/>
            <person name="Citroen M."/>
            <person name="Collymore A."/>
            <person name="Cooke P."/>
            <person name="Costello M."/>
            <person name="D'Aco K."/>
            <person name="Daza R."/>
            <person name="De Haan G."/>
            <person name="DeGray S."/>
            <person name="DeMaso C."/>
            <person name="Dhargay N."/>
            <person name="Dooley K."/>
            <person name="Dooley E."/>
            <person name="Doricent M."/>
            <person name="Dorje P."/>
            <person name="Dorjee K."/>
            <person name="Dupes A."/>
            <person name="Elong R."/>
            <person name="Falk J."/>
            <person name="Farina A."/>
            <person name="Faro S."/>
            <person name="Ferguson D."/>
            <person name="Fisher S."/>
            <person name="Foley C.D."/>
            <person name="Franke A."/>
            <person name="Friedrich D."/>
            <person name="Gadbois L."/>
            <person name="Gearin G."/>
            <person name="Gearin C.R."/>
            <person name="Giannoukos G."/>
            <person name="Goode T."/>
            <person name="Graham J."/>
            <person name="Grandbois E."/>
            <person name="Grewal S."/>
            <person name="Gyaltsen K."/>
            <person name="Hafez N."/>
            <person name="Hagos B."/>
            <person name="Hall J."/>
            <person name="Henson C."/>
            <person name="Hollinger A."/>
            <person name="Honan T."/>
            <person name="Huard M.D."/>
            <person name="Hughes L."/>
            <person name="Hurhula B."/>
            <person name="Husby M.E."/>
            <person name="Kamat A."/>
            <person name="Kanga B."/>
            <person name="Kashin S."/>
            <person name="Khazanovich D."/>
            <person name="Kisner P."/>
            <person name="Lance K."/>
            <person name="Lara M."/>
            <person name="Lee W."/>
            <person name="Lennon N."/>
            <person name="Letendre F."/>
            <person name="LeVine R."/>
            <person name="Lipovsky A."/>
            <person name="Liu X."/>
            <person name="Liu J."/>
            <person name="Liu S."/>
            <person name="Lokyitsang T."/>
            <person name="Lokyitsang Y."/>
            <person name="Lubonja R."/>
            <person name="Lui A."/>
            <person name="MacDonald P."/>
            <person name="Magnisalis V."/>
            <person name="Maru K."/>
            <person name="Matthews C."/>
            <person name="McCusker W."/>
            <person name="McDonough S."/>
            <person name="Mehta T."/>
            <person name="Meldrim J."/>
            <person name="Meneus L."/>
            <person name="Mihai O."/>
            <person name="Mihalev A."/>
            <person name="Mihova T."/>
            <person name="Mittelman R."/>
            <person name="Mlenga V."/>
            <person name="Montmayeur A."/>
            <person name="Mulrain L."/>
            <person name="Navidi A."/>
            <person name="Naylor J."/>
            <person name="Negash T."/>
            <person name="Nguyen T."/>
            <person name="Nguyen N."/>
            <person name="Nicol R."/>
            <person name="Norbu C."/>
            <person name="Norbu N."/>
            <person name="Novod N."/>
            <person name="O'Neill B."/>
            <person name="Osman S."/>
            <person name="Markiewicz E."/>
            <person name="Oyono O.L."/>
            <person name="Patti C."/>
            <person name="Phunkhang P."/>
            <person name="Pierre F."/>
            <person name="Priest M."/>
            <person name="Raghuraman S."/>
            <person name="Rege F."/>
            <person name="Reyes R."/>
            <person name="Rise C."/>
            <person name="Rogov P."/>
            <person name="Ross K."/>
            <person name="Ryan E."/>
            <person name="Settipalli S."/>
            <person name="Shea T."/>
            <person name="Sherpa N."/>
            <person name="Shi L."/>
            <person name="Shih D."/>
            <person name="Sparrow T."/>
            <person name="Spaulding J."/>
            <person name="Stalker J."/>
            <person name="Stange-Thomann N."/>
            <person name="Stavropoulos S."/>
            <person name="Stone C."/>
            <person name="Strader C."/>
            <person name="Tesfaye S."/>
            <person name="Thomson T."/>
            <person name="Thoulutsang Y."/>
            <person name="Thoulutsang D."/>
            <person name="Topham K."/>
            <person name="Topping I."/>
            <person name="Tsamla T."/>
            <person name="Vassiliev H."/>
            <person name="Vo A."/>
            <person name="Wangchuk T."/>
            <person name="Wangdi T."/>
            <person name="Weiand M."/>
            <person name="Wilkinson J."/>
            <person name="Wilson A."/>
            <person name="Yadav S."/>
            <person name="Young G."/>
            <person name="Yu Q."/>
            <person name="Zembek L."/>
            <person name="Zhong D."/>
            <person name="Zimmer A."/>
            <person name="Zwirko Z."/>
            <person name="Jaffe D.B."/>
            <person name="Alvarez P."/>
            <person name="Brockman W."/>
            <person name="Butler J."/>
            <person name="Chin C."/>
            <person name="Gnerre S."/>
            <person name="Grabherr M."/>
            <person name="Kleber M."/>
            <person name="Mauceli E."/>
            <person name="MacCallum I."/>
        </authorList>
    </citation>
    <scope>NUCLEOTIDE SEQUENCE [LARGE SCALE GENOMIC DNA]</scope>
    <source>
        <strain evidence="4">Tucson 14030-0811.24</strain>
    </source>
</reference>
<evidence type="ECO:0000256" key="1">
    <source>
        <dbReference type="SAM" id="MobiDB-lite"/>
    </source>
</evidence>
<dbReference type="eggNOG" id="ENOG502TCJW">
    <property type="taxonomic scope" value="Eukaryota"/>
</dbReference>
<accession>B4NE32</accession>
<evidence type="ECO:0000256" key="2">
    <source>
        <dbReference type="SAM" id="SignalP"/>
    </source>
</evidence>
<organism evidence="3 4">
    <name type="scientific">Drosophila willistoni</name>
    <name type="common">Fruit fly</name>
    <dbReference type="NCBI Taxonomy" id="7260"/>
    <lineage>
        <taxon>Eukaryota</taxon>
        <taxon>Metazoa</taxon>
        <taxon>Ecdysozoa</taxon>
        <taxon>Arthropoda</taxon>
        <taxon>Hexapoda</taxon>
        <taxon>Insecta</taxon>
        <taxon>Pterygota</taxon>
        <taxon>Neoptera</taxon>
        <taxon>Endopterygota</taxon>
        <taxon>Diptera</taxon>
        <taxon>Brachycera</taxon>
        <taxon>Muscomorpha</taxon>
        <taxon>Ephydroidea</taxon>
        <taxon>Drosophilidae</taxon>
        <taxon>Drosophila</taxon>
        <taxon>Sophophora</taxon>
    </lineage>
</organism>
<dbReference type="KEGG" id="dwi:6649012"/>
<name>B4NE32_DROWI</name>
<dbReference type="EMBL" id="CH964239">
    <property type="protein sequence ID" value="EDW82001.1"/>
    <property type="molecule type" value="Genomic_DNA"/>
</dbReference>
<keyword evidence="4" id="KW-1185">Reference proteome</keyword>
<sequence>MAKRYSQSIMNYSLILAIVVLSLCLGHLQGAAILCGSDSEASVASKSVEESLDSTVVTPTKKPSELNKLLHTVQCSLEKAKPWIENIEKEAKNLEETAKRVGLRIVHSFGDIMDSFLETVGQRKPLTSTTQKPEIEEFSVGESSSPSSSATAPSSTAESVTVESTESPLINANDAENEILGLK</sequence>
<feature type="compositionally biased region" description="Low complexity" evidence="1">
    <location>
        <begin position="140"/>
        <end position="167"/>
    </location>
</feature>
<dbReference type="InParanoid" id="B4NE32"/>
<feature type="signal peptide" evidence="2">
    <location>
        <begin position="1"/>
        <end position="30"/>
    </location>
</feature>
<dbReference type="OrthoDB" id="8063088at2759"/>
<evidence type="ECO:0000313" key="4">
    <source>
        <dbReference type="Proteomes" id="UP000007798"/>
    </source>
</evidence>
<dbReference type="AlphaFoldDB" id="B4NE32"/>
<dbReference type="Proteomes" id="UP000007798">
    <property type="component" value="Unassembled WGS sequence"/>
</dbReference>
<feature type="chain" id="PRO_5002816193" evidence="2">
    <location>
        <begin position="31"/>
        <end position="183"/>
    </location>
</feature>
<dbReference type="HOGENOM" id="CLU_126189_0_0_1"/>